<evidence type="ECO:0000256" key="1">
    <source>
        <dbReference type="SAM" id="Phobius"/>
    </source>
</evidence>
<protein>
    <submittedName>
        <fullName evidence="2">Uncharacterized protein</fullName>
    </submittedName>
</protein>
<dbReference type="Proteomes" id="UP000276215">
    <property type="component" value="Unassembled WGS sequence"/>
</dbReference>
<reference evidence="2 3" key="1">
    <citation type="journal article" date="2018" name="Nat. Ecol. Evol.">
        <title>Pezizomycetes genomes reveal the molecular basis of ectomycorrhizal truffle lifestyle.</title>
        <authorList>
            <person name="Murat C."/>
            <person name="Payen T."/>
            <person name="Noel B."/>
            <person name="Kuo A."/>
            <person name="Morin E."/>
            <person name="Chen J."/>
            <person name="Kohler A."/>
            <person name="Krizsan K."/>
            <person name="Balestrini R."/>
            <person name="Da Silva C."/>
            <person name="Montanini B."/>
            <person name="Hainaut M."/>
            <person name="Levati E."/>
            <person name="Barry K.W."/>
            <person name="Belfiori B."/>
            <person name="Cichocki N."/>
            <person name="Clum A."/>
            <person name="Dockter R.B."/>
            <person name="Fauchery L."/>
            <person name="Guy J."/>
            <person name="Iotti M."/>
            <person name="Le Tacon F."/>
            <person name="Lindquist E.A."/>
            <person name="Lipzen A."/>
            <person name="Malagnac F."/>
            <person name="Mello A."/>
            <person name="Molinier V."/>
            <person name="Miyauchi S."/>
            <person name="Poulain J."/>
            <person name="Riccioni C."/>
            <person name="Rubini A."/>
            <person name="Sitrit Y."/>
            <person name="Splivallo R."/>
            <person name="Traeger S."/>
            <person name="Wang M."/>
            <person name="Zifcakova L."/>
            <person name="Wipf D."/>
            <person name="Zambonelli A."/>
            <person name="Paolocci F."/>
            <person name="Nowrousian M."/>
            <person name="Ottonello S."/>
            <person name="Baldrian P."/>
            <person name="Spatafora J.W."/>
            <person name="Henrissat B."/>
            <person name="Nagy L.G."/>
            <person name="Aury J.M."/>
            <person name="Wincker P."/>
            <person name="Grigoriev I.V."/>
            <person name="Bonfante P."/>
            <person name="Martin F.M."/>
        </authorList>
    </citation>
    <scope>NUCLEOTIDE SEQUENCE [LARGE SCALE GENOMIC DNA]</scope>
    <source>
        <strain evidence="2 3">120613-1</strain>
    </source>
</reference>
<keyword evidence="1" id="KW-0472">Membrane</keyword>
<dbReference type="EMBL" id="ML120383">
    <property type="protein sequence ID" value="RPB00016.1"/>
    <property type="molecule type" value="Genomic_DNA"/>
</dbReference>
<evidence type="ECO:0000313" key="2">
    <source>
        <dbReference type="EMBL" id="RPB00016.1"/>
    </source>
</evidence>
<keyword evidence="1" id="KW-0812">Transmembrane</keyword>
<gene>
    <name evidence="2" type="ORF">L873DRAFT_1805797</name>
</gene>
<keyword evidence="1" id="KW-1133">Transmembrane helix</keyword>
<organism evidence="2 3">
    <name type="scientific">Choiromyces venosus 120613-1</name>
    <dbReference type="NCBI Taxonomy" id="1336337"/>
    <lineage>
        <taxon>Eukaryota</taxon>
        <taxon>Fungi</taxon>
        <taxon>Dikarya</taxon>
        <taxon>Ascomycota</taxon>
        <taxon>Pezizomycotina</taxon>
        <taxon>Pezizomycetes</taxon>
        <taxon>Pezizales</taxon>
        <taxon>Tuberaceae</taxon>
        <taxon>Choiromyces</taxon>
    </lineage>
</organism>
<proteinExistence type="predicted"/>
<evidence type="ECO:0000313" key="3">
    <source>
        <dbReference type="Proteomes" id="UP000276215"/>
    </source>
</evidence>
<keyword evidence="3" id="KW-1185">Reference proteome</keyword>
<dbReference type="AlphaFoldDB" id="A0A3N4JP36"/>
<feature type="transmembrane region" description="Helical" evidence="1">
    <location>
        <begin position="22"/>
        <end position="39"/>
    </location>
</feature>
<name>A0A3N4JP36_9PEZI</name>
<sequence>MGSLCCRLLYSTILMKPHLTNISVHTLILFPLTLFSIIFKSTSSESTLVPESPVMRAIGSLSLSMTSS</sequence>
<accession>A0A3N4JP36</accession>